<dbReference type="RefSeq" id="WP_114955612.1">
    <property type="nucleotide sequence ID" value="NZ_JBHSJF010000006.1"/>
</dbReference>
<evidence type="ECO:0000313" key="4">
    <source>
        <dbReference type="Proteomes" id="UP001595796"/>
    </source>
</evidence>
<sequence length="155" mass="16737">MTIHRLDQFVALFLLLFGAYLVWTGLGFGFMQGTTPGAGYFPALAGGVLIVLSAINLVRSLAGLEDLKSRMARRDVVKFIAITAAMLVFVVITPFAGMTIATMLLMLAIGLIIRPSLERAYLVRLGITSIFFSLACLVVFGTLLRVPVPRGIFGL</sequence>
<feature type="transmembrane region" description="Helical" evidence="1">
    <location>
        <begin position="121"/>
        <end position="144"/>
    </location>
</feature>
<keyword evidence="1" id="KW-0812">Transmembrane</keyword>
<gene>
    <name evidence="3" type="ORF">ACFPFW_10800</name>
</gene>
<evidence type="ECO:0000259" key="2">
    <source>
        <dbReference type="Pfam" id="PF07331"/>
    </source>
</evidence>
<name>A0ABV9Z1V6_9HYPH</name>
<feature type="transmembrane region" description="Helical" evidence="1">
    <location>
        <begin position="37"/>
        <end position="58"/>
    </location>
</feature>
<accession>A0ABV9Z1V6</accession>
<dbReference type="InterPro" id="IPR009936">
    <property type="entry name" value="DUF1468"/>
</dbReference>
<feature type="transmembrane region" description="Helical" evidence="1">
    <location>
        <begin position="79"/>
        <end position="109"/>
    </location>
</feature>
<dbReference type="Proteomes" id="UP001595796">
    <property type="component" value="Unassembled WGS sequence"/>
</dbReference>
<keyword evidence="1" id="KW-1133">Transmembrane helix</keyword>
<keyword evidence="1" id="KW-0472">Membrane</keyword>
<feature type="transmembrane region" description="Helical" evidence="1">
    <location>
        <begin position="9"/>
        <end position="31"/>
    </location>
</feature>
<dbReference type="Pfam" id="PF07331">
    <property type="entry name" value="TctB"/>
    <property type="match status" value="1"/>
</dbReference>
<proteinExistence type="predicted"/>
<dbReference type="EMBL" id="JBHSJF010000006">
    <property type="protein sequence ID" value="MFC5068497.1"/>
    <property type="molecule type" value="Genomic_DNA"/>
</dbReference>
<protein>
    <submittedName>
        <fullName evidence="3">Tripartite tricarboxylate transporter TctB family protein</fullName>
    </submittedName>
</protein>
<organism evidence="3 4">
    <name type="scientific">Flaviflagellibacter deserti</name>
    <dbReference type="NCBI Taxonomy" id="2267266"/>
    <lineage>
        <taxon>Bacteria</taxon>
        <taxon>Pseudomonadati</taxon>
        <taxon>Pseudomonadota</taxon>
        <taxon>Alphaproteobacteria</taxon>
        <taxon>Hyphomicrobiales</taxon>
        <taxon>Flaviflagellibacter</taxon>
    </lineage>
</organism>
<evidence type="ECO:0000256" key="1">
    <source>
        <dbReference type="SAM" id="Phobius"/>
    </source>
</evidence>
<feature type="domain" description="DUF1468" evidence="2">
    <location>
        <begin position="10"/>
        <end position="149"/>
    </location>
</feature>
<comment type="caution">
    <text evidence="3">The sequence shown here is derived from an EMBL/GenBank/DDBJ whole genome shotgun (WGS) entry which is preliminary data.</text>
</comment>
<keyword evidence="4" id="KW-1185">Reference proteome</keyword>
<reference evidence="4" key="1">
    <citation type="journal article" date="2019" name="Int. J. Syst. Evol. Microbiol.">
        <title>The Global Catalogue of Microorganisms (GCM) 10K type strain sequencing project: providing services to taxonomists for standard genome sequencing and annotation.</title>
        <authorList>
            <consortium name="The Broad Institute Genomics Platform"/>
            <consortium name="The Broad Institute Genome Sequencing Center for Infectious Disease"/>
            <person name="Wu L."/>
            <person name="Ma J."/>
        </authorList>
    </citation>
    <scope>NUCLEOTIDE SEQUENCE [LARGE SCALE GENOMIC DNA]</scope>
    <source>
        <strain evidence="4">CGMCC 1.16444</strain>
    </source>
</reference>
<evidence type="ECO:0000313" key="3">
    <source>
        <dbReference type="EMBL" id="MFC5068497.1"/>
    </source>
</evidence>